<dbReference type="InterPro" id="IPR036693">
    <property type="entry name" value="TF_LuxR_autoind-bd_dom_sf"/>
</dbReference>
<keyword evidence="6" id="KW-1185">Reference proteome</keyword>
<keyword evidence="3" id="KW-0804">Transcription</keyword>
<dbReference type="EMBL" id="VWNA01000003">
    <property type="protein sequence ID" value="MQT15196.1"/>
    <property type="molecule type" value="Genomic_DNA"/>
</dbReference>
<dbReference type="Proteomes" id="UP000332515">
    <property type="component" value="Unassembled WGS sequence"/>
</dbReference>
<comment type="caution">
    <text evidence="5">The sequence shown here is derived from an EMBL/GenBank/DDBJ whole genome shotgun (WGS) entry which is preliminary data.</text>
</comment>
<evidence type="ECO:0000256" key="1">
    <source>
        <dbReference type="ARBA" id="ARBA00023015"/>
    </source>
</evidence>
<protein>
    <recommendedName>
        <fullName evidence="4">Transcription factor LuxR-like autoinducer-binding domain-containing protein</fullName>
    </recommendedName>
</protein>
<dbReference type="GO" id="GO:0003677">
    <property type="term" value="F:DNA binding"/>
    <property type="evidence" value="ECO:0007669"/>
    <property type="project" value="UniProtKB-KW"/>
</dbReference>
<dbReference type="SUPFAM" id="SSF75516">
    <property type="entry name" value="Pheromone-binding domain of LuxR-like quorum-sensing transcription factors"/>
    <property type="match status" value="1"/>
</dbReference>
<evidence type="ECO:0000313" key="5">
    <source>
        <dbReference type="EMBL" id="MQT15196.1"/>
    </source>
</evidence>
<dbReference type="InterPro" id="IPR005143">
    <property type="entry name" value="TF_LuxR_autoind-bd_dom"/>
</dbReference>
<reference evidence="5 6" key="1">
    <citation type="submission" date="2019-09" db="EMBL/GenBank/DDBJ databases">
        <title>Segnochrobactrum spirostomi gen. nov., sp. nov., isolated from the ciliate Spirostomum cf. yagiui and description of a novel family, Segnochrobactraceae fam. nov. within the order Rhizobiales of the class Alphaproteobacteria.</title>
        <authorList>
            <person name="Akter S."/>
            <person name="Shazib S.U.A."/>
            <person name="Shin M.K."/>
        </authorList>
    </citation>
    <scope>NUCLEOTIDE SEQUENCE [LARGE SCALE GENOMIC DNA]</scope>
    <source>
        <strain evidence="5 6">Sp-1</strain>
    </source>
</reference>
<evidence type="ECO:0000259" key="4">
    <source>
        <dbReference type="Pfam" id="PF03472"/>
    </source>
</evidence>
<evidence type="ECO:0000256" key="2">
    <source>
        <dbReference type="ARBA" id="ARBA00023125"/>
    </source>
</evidence>
<keyword evidence="2" id="KW-0238">DNA-binding</keyword>
<accession>A0A6A7Y8J7</accession>
<dbReference type="Gene3D" id="3.30.450.80">
    <property type="entry name" value="Transcription factor LuxR-like, autoinducer-binding domain"/>
    <property type="match status" value="1"/>
</dbReference>
<name>A0A6A7Y8J7_9HYPH</name>
<keyword evidence="1" id="KW-0805">Transcription regulation</keyword>
<evidence type="ECO:0000313" key="6">
    <source>
        <dbReference type="Proteomes" id="UP000332515"/>
    </source>
</evidence>
<feature type="domain" description="Transcription factor LuxR-like autoinducer-binding" evidence="4">
    <location>
        <begin position="2"/>
        <end position="41"/>
    </location>
</feature>
<proteinExistence type="predicted"/>
<organism evidence="5 6">
    <name type="scientific">Segnochrobactrum spirostomi</name>
    <dbReference type="NCBI Taxonomy" id="2608987"/>
    <lineage>
        <taxon>Bacteria</taxon>
        <taxon>Pseudomonadati</taxon>
        <taxon>Pseudomonadota</taxon>
        <taxon>Alphaproteobacteria</taxon>
        <taxon>Hyphomicrobiales</taxon>
        <taxon>Segnochrobactraceae</taxon>
        <taxon>Segnochrobactrum</taxon>
    </lineage>
</organism>
<dbReference type="Pfam" id="PF03472">
    <property type="entry name" value="Autoind_bind"/>
    <property type="match status" value="1"/>
</dbReference>
<gene>
    <name evidence="5" type="ORF">F0357_21550</name>
</gene>
<evidence type="ECO:0000256" key="3">
    <source>
        <dbReference type="ARBA" id="ARBA00023163"/>
    </source>
</evidence>
<sequence>MSKAERRLMDEAGEAGLRSGATVSIHVGLGRMAGFSFASSLSVPLPRAC</sequence>
<dbReference type="AlphaFoldDB" id="A0A6A7Y8J7"/>